<dbReference type="EMBL" id="LGRX02006341">
    <property type="protein sequence ID" value="KAK3276874.1"/>
    <property type="molecule type" value="Genomic_DNA"/>
</dbReference>
<feature type="compositionally biased region" description="Polar residues" evidence="1">
    <location>
        <begin position="381"/>
        <end position="392"/>
    </location>
</feature>
<accession>A0AAE0L9N9</accession>
<feature type="region of interest" description="Disordered" evidence="1">
    <location>
        <begin position="33"/>
        <end position="98"/>
    </location>
</feature>
<name>A0AAE0L9N9_9CHLO</name>
<gene>
    <name evidence="2" type="ORF">CYMTET_15086</name>
</gene>
<reference evidence="2 3" key="1">
    <citation type="journal article" date="2015" name="Genome Biol. Evol.">
        <title>Comparative Genomics of a Bacterivorous Green Alga Reveals Evolutionary Causalities and Consequences of Phago-Mixotrophic Mode of Nutrition.</title>
        <authorList>
            <person name="Burns J.A."/>
            <person name="Paasch A."/>
            <person name="Narechania A."/>
            <person name="Kim E."/>
        </authorList>
    </citation>
    <scope>NUCLEOTIDE SEQUENCE [LARGE SCALE GENOMIC DNA]</scope>
    <source>
        <strain evidence="2 3">PLY_AMNH</strain>
    </source>
</reference>
<evidence type="ECO:0000256" key="1">
    <source>
        <dbReference type="SAM" id="MobiDB-lite"/>
    </source>
</evidence>
<feature type="region of interest" description="Disordered" evidence="1">
    <location>
        <begin position="233"/>
        <end position="255"/>
    </location>
</feature>
<sequence>MLGTPLREVSANTLARTPQRPCLQVWEDPESAEKLPNVSSHMDLNQAASTPLGAPKARSLFPTPTRHPGTPSWTPSRTPGRLGPPQRMAMAPTPGKTPARASRVLLPGAKPAPETPSLKSCPNALSSEYWLRKIEKEEAVKNFESAARLFREAFKRGAQPIAELAQAQREFEKRWAQNLATNENAAPTESGSTPARHTRRESKEESQAPVQSTVSILTPVRASLRVRQEHGEDAIVTPVRRSARHQRAGAKSQVDELLEQTGYSYAPNPMLAGTDIPSYHSLGSGEARTPSRPPPALAGKVAAAQDIETRRVSSARSFQTPRPPSLTLPAGFGASPRRSHGAASPGSSPASPSPPAMPRLPPPSPQRSPQSPGAAALAATTPPNIAMLSQPTRGMLGSPIACPLESMEPLEGEHASRMPSPGGQAAPRLPQPPHVVPSTLLQSPARTARFSGRLPPRSPVPLDDTARACSPELRRGERKPRHAEMRCGTPERANSGLAESSSSAVMDVEGGKDTHEVELGRASSVEGEGAMQDAVVSSTHNMRLPEVEIGSPQHGMGSAVTNSSCVTPETIFAEVSRPPEEMVTPRVLTRSASRRRTMEISQAQDSDLPCSN</sequence>
<dbReference type="AlphaFoldDB" id="A0AAE0L9N9"/>
<feature type="compositionally biased region" description="Polar residues" evidence="1">
    <location>
        <begin position="179"/>
        <end position="195"/>
    </location>
</feature>
<feature type="region of interest" description="Disordered" evidence="1">
    <location>
        <begin position="267"/>
        <end position="514"/>
    </location>
</feature>
<feature type="region of interest" description="Disordered" evidence="1">
    <location>
        <begin position="179"/>
        <end position="215"/>
    </location>
</feature>
<comment type="caution">
    <text evidence="2">The sequence shown here is derived from an EMBL/GenBank/DDBJ whole genome shotgun (WGS) entry which is preliminary data.</text>
</comment>
<evidence type="ECO:0000313" key="3">
    <source>
        <dbReference type="Proteomes" id="UP001190700"/>
    </source>
</evidence>
<proteinExistence type="predicted"/>
<feature type="compositionally biased region" description="Polar residues" evidence="1">
    <location>
        <begin position="37"/>
        <end position="49"/>
    </location>
</feature>
<protein>
    <submittedName>
        <fullName evidence="2">Uncharacterized protein</fullName>
    </submittedName>
</protein>
<feature type="region of interest" description="Disordered" evidence="1">
    <location>
        <begin position="571"/>
        <end position="612"/>
    </location>
</feature>
<evidence type="ECO:0000313" key="2">
    <source>
        <dbReference type="EMBL" id="KAK3276874.1"/>
    </source>
</evidence>
<organism evidence="2 3">
    <name type="scientific">Cymbomonas tetramitiformis</name>
    <dbReference type="NCBI Taxonomy" id="36881"/>
    <lineage>
        <taxon>Eukaryota</taxon>
        <taxon>Viridiplantae</taxon>
        <taxon>Chlorophyta</taxon>
        <taxon>Pyramimonadophyceae</taxon>
        <taxon>Pyramimonadales</taxon>
        <taxon>Pyramimonadaceae</taxon>
        <taxon>Cymbomonas</taxon>
    </lineage>
</organism>
<feature type="compositionally biased region" description="Polar residues" evidence="1">
    <location>
        <begin position="599"/>
        <end position="612"/>
    </location>
</feature>
<feature type="compositionally biased region" description="Pro residues" evidence="1">
    <location>
        <begin position="351"/>
        <end position="366"/>
    </location>
</feature>
<dbReference type="Gene3D" id="1.25.40.430">
    <property type="match status" value="1"/>
</dbReference>
<keyword evidence="3" id="KW-1185">Reference proteome</keyword>
<feature type="compositionally biased region" description="Low complexity" evidence="1">
    <location>
        <begin position="367"/>
        <end position="379"/>
    </location>
</feature>
<dbReference type="Proteomes" id="UP001190700">
    <property type="component" value="Unassembled WGS sequence"/>
</dbReference>